<sequence length="88" mass="9732">MPVTSPERRGARLCEKRQGPLSLVFSTLQQIRLFHSHECSNGKEEKKASLSGGGAGGEVGGWREGEMDYSKVTFQKLIKGHDTRNDVE</sequence>
<reference evidence="2" key="1">
    <citation type="submission" date="2025-08" db="UniProtKB">
        <authorList>
            <consortium name="Ensembl"/>
        </authorList>
    </citation>
    <scope>IDENTIFICATION</scope>
</reference>
<accession>A0A3Q2VPR4</accession>
<organism evidence="2 3">
    <name type="scientific">Haplochromis burtoni</name>
    <name type="common">Burton's mouthbrooder</name>
    <name type="synonym">Chromis burtoni</name>
    <dbReference type="NCBI Taxonomy" id="8153"/>
    <lineage>
        <taxon>Eukaryota</taxon>
        <taxon>Metazoa</taxon>
        <taxon>Chordata</taxon>
        <taxon>Craniata</taxon>
        <taxon>Vertebrata</taxon>
        <taxon>Euteleostomi</taxon>
        <taxon>Actinopterygii</taxon>
        <taxon>Neopterygii</taxon>
        <taxon>Teleostei</taxon>
        <taxon>Neoteleostei</taxon>
        <taxon>Acanthomorphata</taxon>
        <taxon>Ovalentaria</taxon>
        <taxon>Cichlomorphae</taxon>
        <taxon>Cichliformes</taxon>
        <taxon>Cichlidae</taxon>
        <taxon>African cichlids</taxon>
        <taxon>Pseudocrenilabrinae</taxon>
        <taxon>Haplochromini</taxon>
        <taxon>Haplochromis</taxon>
    </lineage>
</organism>
<reference evidence="2" key="2">
    <citation type="submission" date="2025-09" db="UniProtKB">
        <authorList>
            <consortium name="Ensembl"/>
        </authorList>
    </citation>
    <scope>IDENTIFICATION</scope>
</reference>
<proteinExistence type="predicted"/>
<dbReference type="AlphaFoldDB" id="A0A3Q2VPR4"/>
<evidence type="ECO:0000313" key="3">
    <source>
        <dbReference type="Proteomes" id="UP000264840"/>
    </source>
</evidence>
<evidence type="ECO:0000313" key="2">
    <source>
        <dbReference type="Ensembl" id="ENSHBUP00000013429.1"/>
    </source>
</evidence>
<feature type="compositionally biased region" description="Gly residues" evidence="1">
    <location>
        <begin position="51"/>
        <end position="60"/>
    </location>
</feature>
<feature type="region of interest" description="Disordered" evidence="1">
    <location>
        <begin position="40"/>
        <end position="62"/>
    </location>
</feature>
<keyword evidence="3" id="KW-1185">Reference proteome</keyword>
<name>A0A3Q2VPR4_HAPBU</name>
<dbReference type="Ensembl" id="ENSHBUT00000032953.1">
    <property type="protein sequence ID" value="ENSHBUP00000013429.1"/>
    <property type="gene ID" value="ENSHBUG00000015198.1"/>
</dbReference>
<protein>
    <submittedName>
        <fullName evidence="2">Uncharacterized protein</fullName>
    </submittedName>
</protein>
<evidence type="ECO:0000256" key="1">
    <source>
        <dbReference type="SAM" id="MobiDB-lite"/>
    </source>
</evidence>
<dbReference type="Proteomes" id="UP000264840">
    <property type="component" value="Unplaced"/>
</dbReference>